<evidence type="ECO:0000313" key="1">
    <source>
        <dbReference type="EMBL" id="QDU31376.1"/>
    </source>
</evidence>
<accession>A0A517YMD8</accession>
<dbReference type="Proteomes" id="UP000315017">
    <property type="component" value="Chromosome"/>
</dbReference>
<organism evidence="1 2">
    <name type="scientific">Anatilimnocola aggregata</name>
    <dbReference type="NCBI Taxonomy" id="2528021"/>
    <lineage>
        <taxon>Bacteria</taxon>
        <taxon>Pseudomonadati</taxon>
        <taxon>Planctomycetota</taxon>
        <taxon>Planctomycetia</taxon>
        <taxon>Pirellulales</taxon>
        <taxon>Pirellulaceae</taxon>
        <taxon>Anatilimnocola</taxon>
    </lineage>
</organism>
<reference evidence="1 2" key="1">
    <citation type="submission" date="2019-02" db="EMBL/GenBank/DDBJ databases">
        <title>Deep-cultivation of Planctomycetes and their phenomic and genomic characterization uncovers novel biology.</title>
        <authorList>
            <person name="Wiegand S."/>
            <person name="Jogler M."/>
            <person name="Boedeker C."/>
            <person name="Pinto D."/>
            <person name="Vollmers J."/>
            <person name="Rivas-Marin E."/>
            <person name="Kohn T."/>
            <person name="Peeters S.H."/>
            <person name="Heuer A."/>
            <person name="Rast P."/>
            <person name="Oberbeckmann S."/>
            <person name="Bunk B."/>
            <person name="Jeske O."/>
            <person name="Meyerdierks A."/>
            <person name="Storesund J.E."/>
            <person name="Kallscheuer N."/>
            <person name="Luecker S."/>
            <person name="Lage O.M."/>
            <person name="Pohl T."/>
            <person name="Merkel B.J."/>
            <person name="Hornburger P."/>
            <person name="Mueller R.-W."/>
            <person name="Bruemmer F."/>
            <person name="Labrenz M."/>
            <person name="Spormann A.M."/>
            <person name="Op den Camp H."/>
            <person name="Overmann J."/>
            <person name="Amann R."/>
            <person name="Jetten M.S.M."/>
            <person name="Mascher T."/>
            <person name="Medema M.H."/>
            <person name="Devos D.P."/>
            <person name="Kaster A.-K."/>
            <person name="Ovreas L."/>
            <person name="Rohde M."/>
            <person name="Galperin M.Y."/>
            <person name="Jogler C."/>
        </authorList>
    </citation>
    <scope>NUCLEOTIDE SEQUENCE [LARGE SCALE GENOMIC DNA]</scope>
    <source>
        <strain evidence="1 2">ETA_A8</strain>
    </source>
</reference>
<dbReference type="AlphaFoldDB" id="A0A517YMD8"/>
<dbReference type="EMBL" id="CP036274">
    <property type="protein sequence ID" value="QDU31376.1"/>
    <property type="molecule type" value="Genomic_DNA"/>
</dbReference>
<dbReference type="SUPFAM" id="SSF48452">
    <property type="entry name" value="TPR-like"/>
    <property type="match status" value="1"/>
</dbReference>
<dbReference type="KEGG" id="aagg:ETAA8_65330"/>
<name>A0A517YMD8_9BACT</name>
<dbReference type="InterPro" id="IPR011990">
    <property type="entry name" value="TPR-like_helical_dom_sf"/>
</dbReference>
<evidence type="ECO:0008006" key="3">
    <source>
        <dbReference type="Google" id="ProtNLM"/>
    </source>
</evidence>
<gene>
    <name evidence="1" type="ORF">ETAA8_65330</name>
</gene>
<evidence type="ECO:0000313" key="2">
    <source>
        <dbReference type="Proteomes" id="UP000315017"/>
    </source>
</evidence>
<dbReference type="Gene3D" id="1.25.40.10">
    <property type="entry name" value="Tetratricopeptide repeat domain"/>
    <property type="match status" value="1"/>
</dbReference>
<protein>
    <recommendedName>
        <fullName evidence="3">Tetratricopeptide repeat protein</fullName>
    </recommendedName>
</protein>
<sequence length="225" mass="24103">MALDGFAEAETSAAAAFRLDGNSAKAQAIMGLAKLGQMRNKIALGHLDVNDPISKAVRSDPQLTGWILNEMNRIKPGYRIAGLGNSEQMGRIEDQVAAANAIGKEAVALAQKGDFKAAADTMLRCADAYPNVTPGIPCMIRQQAAQLRFQSGDNQTALADADRTIQLFPDLPPGYVARYIALKLLNRDAEAVAAKQKLVEMKAPEAERLETALQAIQAMQSKAKP</sequence>
<keyword evidence="2" id="KW-1185">Reference proteome</keyword>
<proteinExistence type="predicted"/>